<evidence type="ECO:0000313" key="1">
    <source>
        <dbReference type="EMBL" id="KAI0085948.1"/>
    </source>
</evidence>
<reference evidence="1" key="1">
    <citation type="journal article" date="2021" name="Environ. Microbiol.">
        <title>Gene family expansions and transcriptome signatures uncover fungal adaptations to wood decay.</title>
        <authorList>
            <person name="Hage H."/>
            <person name="Miyauchi S."/>
            <person name="Viragh M."/>
            <person name="Drula E."/>
            <person name="Min B."/>
            <person name="Chaduli D."/>
            <person name="Navarro D."/>
            <person name="Favel A."/>
            <person name="Norest M."/>
            <person name="Lesage-Meessen L."/>
            <person name="Balint B."/>
            <person name="Merenyi Z."/>
            <person name="de Eugenio L."/>
            <person name="Morin E."/>
            <person name="Martinez A.T."/>
            <person name="Baldrian P."/>
            <person name="Stursova M."/>
            <person name="Martinez M.J."/>
            <person name="Novotny C."/>
            <person name="Magnuson J.K."/>
            <person name="Spatafora J.W."/>
            <person name="Maurice S."/>
            <person name="Pangilinan J."/>
            <person name="Andreopoulos W."/>
            <person name="LaButti K."/>
            <person name="Hundley H."/>
            <person name="Na H."/>
            <person name="Kuo A."/>
            <person name="Barry K."/>
            <person name="Lipzen A."/>
            <person name="Henrissat B."/>
            <person name="Riley R."/>
            <person name="Ahrendt S."/>
            <person name="Nagy L.G."/>
            <person name="Grigoriev I.V."/>
            <person name="Martin F."/>
            <person name="Rosso M.N."/>
        </authorList>
    </citation>
    <scope>NUCLEOTIDE SEQUENCE</scope>
    <source>
        <strain evidence="1">CBS 384.51</strain>
    </source>
</reference>
<accession>A0ACB8TV61</accession>
<keyword evidence="2" id="KW-1185">Reference proteome</keyword>
<protein>
    <submittedName>
        <fullName evidence="1">Cytochrome P450</fullName>
    </submittedName>
</protein>
<organism evidence="1 2">
    <name type="scientific">Irpex rosettiformis</name>
    <dbReference type="NCBI Taxonomy" id="378272"/>
    <lineage>
        <taxon>Eukaryota</taxon>
        <taxon>Fungi</taxon>
        <taxon>Dikarya</taxon>
        <taxon>Basidiomycota</taxon>
        <taxon>Agaricomycotina</taxon>
        <taxon>Agaricomycetes</taxon>
        <taxon>Polyporales</taxon>
        <taxon>Irpicaceae</taxon>
        <taxon>Irpex</taxon>
    </lineage>
</organism>
<comment type="caution">
    <text evidence="1">The sequence shown here is derived from an EMBL/GenBank/DDBJ whole genome shotgun (WGS) entry which is preliminary data.</text>
</comment>
<dbReference type="Proteomes" id="UP001055072">
    <property type="component" value="Unassembled WGS sequence"/>
</dbReference>
<gene>
    <name evidence="1" type="ORF">BDY19DRAFT_996375</name>
</gene>
<evidence type="ECO:0000313" key="2">
    <source>
        <dbReference type="Proteomes" id="UP001055072"/>
    </source>
</evidence>
<sequence>MHSNCPLQHIVRLDLFVFSVVPITIALICLYSRYRWSKKPVVIVASLPEIVALLTPPESVDMREALKAHAIPNLPLVRAFGITNTFSTDDPDVHRAFSREARSVLSSAVPNDADWDAFAQVASETVNRYILELHRPSRSDFTTFSRVITFRIVAVILFKVDPSLLRHEDVDYVTRGINELWALSTTTTTFRPGLLDGINVHLKRWIPQYSNPIDFVLPTYETMWRLIATSLAILHKDVVSRQTLADFLDNPLRRHFITYPAQSASVESIMKEILRIYPPTRGIFRAVQEPLLSFLPPPLSQFFTRTIVRAAEIGYLQRDKTIWGPDADVFDPMRHHPKRCTEMQQRSMLGFGFSSLKCVASNWAPHAAAIMVAAILERVGEDVQIVEGPRIGGREGWDGWRVVSVNCQSEWMRSDEKAQECHNPKR</sequence>
<dbReference type="EMBL" id="MU274927">
    <property type="protein sequence ID" value="KAI0085948.1"/>
    <property type="molecule type" value="Genomic_DNA"/>
</dbReference>
<name>A0ACB8TV61_9APHY</name>
<proteinExistence type="predicted"/>